<keyword evidence="3" id="KW-1185">Reference proteome</keyword>
<sequence>MLIDHSWTEILKRREQYRLEAFAKFDFNIVASMDENDVMAVSSNKDLLLTESRVRCIIDNAKCIQRVSKEFGSFSGYLWGNVNNKPMVNKYKYQRSVPLRSPKAEAISRDLVRRGFRLVGPVIVYTFMQAAGMAVDHLVDCFRFAECVRMAHRSSWGLTTNNIIPAEL</sequence>
<feature type="binding site" evidence="1">
    <location>
        <position position="137"/>
    </location>
    <ligand>
        <name>Zn(2+)</name>
        <dbReference type="ChEBI" id="CHEBI:29105"/>
    </ligand>
</feature>
<name>A0A2I0ABQ5_9ASPA</name>
<dbReference type="GO" id="GO:0006284">
    <property type="term" value="P:base-excision repair"/>
    <property type="evidence" value="ECO:0007669"/>
    <property type="project" value="InterPro"/>
</dbReference>
<evidence type="ECO:0000256" key="1">
    <source>
        <dbReference type="PIRSR" id="PIRSR605019-1"/>
    </source>
</evidence>
<dbReference type="PANTHER" id="PTHR31116">
    <property type="entry name" value="OS04G0501200 PROTEIN"/>
    <property type="match status" value="1"/>
</dbReference>
<dbReference type="InterPro" id="IPR005019">
    <property type="entry name" value="Adenine_glyco"/>
</dbReference>
<dbReference type="Proteomes" id="UP000236161">
    <property type="component" value="Unassembled WGS sequence"/>
</dbReference>
<accession>A0A2I0ABQ5</accession>
<dbReference type="InterPro" id="IPR011257">
    <property type="entry name" value="DNA_glycosylase"/>
</dbReference>
<dbReference type="PANTHER" id="PTHR31116:SF29">
    <property type="entry name" value="DNA GLYCOSYLASE SUPERFAMILY PROTEIN"/>
    <property type="match status" value="1"/>
</dbReference>
<dbReference type="EC" id="3.2.2.20" evidence="2"/>
<evidence type="ECO:0000313" key="3">
    <source>
        <dbReference type="Proteomes" id="UP000236161"/>
    </source>
</evidence>
<keyword evidence="1" id="KW-0479">Metal-binding</keyword>
<feature type="binding site" evidence="1">
    <location>
        <position position="141"/>
    </location>
    <ligand>
        <name>Zn(2+)</name>
        <dbReference type="ChEBI" id="CHEBI:29105"/>
    </ligand>
</feature>
<dbReference type="GO" id="GO:0046872">
    <property type="term" value="F:metal ion binding"/>
    <property type="evidence" value="ECO:0007669"/>
    <property type="project" value="UniProtKB-KW"/>
</dbReference>
<dbReference type="EMBL" id="KZ452001">
    <property type="protein sequence ID" value="PKA52983.1"/>
    <property type="molecule type" value="Genomic_DNA"/>
</dbReference>
<reference evidence="2 3" key="1">
    <citation type="journal article" date="2017" name="Nature">
        <title>The Apostasia genome and the evolution of orchids.</title>
        <authorList>
            <person name="Zhang G.Q."/>
            <person name="Liu K.W."/>
            <person name="Li Z."/>
            <person name="Lohaus R."/>
            <person name="Hsiao Y.Y."/>
            <person name="Niu S.C."/>
            <person name="Wang J.Y."/>
            <person name="Lin Y.C."/>
            <person name="Xu Q."/>
            <person name="Chen L.J."/>
            <person name="Yoshida K."/>
            <person name="Fujiwara S."/>
            <person name="Wang Z.W."/>
            <person name="Zhang Y.Q."/>
            <person name="Mitsuda N."/>
            <person name="Wang M."/>
            <person name="Liu G.H."/>
            <person name="Pecoraro L."/>
            <person name="Huang H.X."/>
            <person name="Xiao X.J."/>
            <person name="Lin M."/>
            <person name="Wu X.Y."/>
            <person name="Wu W.L."/>
            <person name="Chen Y.Y."/>
            <person name="Chang S.B."/>
            <person name="Sakamoto S."/>
            <person name="Ohme-Takagi M."/>
            <person name="Yagi M."/>
            <person name="Zeng S.J."/>
            <person name="Shen C.Y."/>
            <person name="Yeh C.M."/>
            <person name="Luo Y.B."/>
            <person name="Tsai W.C."/>
            <person name="Van de Peer Y."/>
            <person name="Liu Z.J."/>
        </authorList>
    </citation>
    <scope>NUCLEOTIDE SEQUENCE [LARGE SCALE GENOMIC DNA]</scope>
    <source>
        <strain evidence="3">cv. Shenzhen</strain>
        <tissue evidence="2">Stem</tissue>
    </source>
</reference>
<keyword evidence="2" id="KW-0326">Glycosidase</keyword>
<dbReference type="SUPFAM" id="SSF48150">
    <property type="entry name" value="DNA-glycosylase"/>
    <property type="match status" value="1"/>
</dbReference>
<dbReference type="STRING" id="1088818.A0A2I0ABQ5"/>
<keyword evidence="1" id="KW-0862">Zinc</keyword>
<gene>
    <name evidence="2" type="ORF">AXF42_Ash001964</name>
</gene>
<protein>
    <submittedName>
        <fullName evidence="2">DNA-3-methyladenine glycosylase I</fullName>
        <ecNumber evidence="2">3.2.2.20</ecNumber>
    </submittedName>
</protein>
<keyword evidence="2" id="KW-0378">Hydrolase</keyword>
<dbReference type="Gene3D" id="1.10.340.30">
    <property type="entry name" value="Hypothetical protein, domain 2"/>
    <property type="match status" value="1"/>
</dbReference>
<dbReference type="GO" id="GO:0008725">
    <property type="term" value="F:DNA-3-methyladenine glycosylase activity"/>
    <property type="evidence" value="ECO:0007669"/>
    <property type="project" value="UniProtKB-EC"/>
</dbReference>
<organism evidence="2 3">
    <name type="scientific">Apostasia shenzhenica</name>
    <dbReference type="NCBI Taxonomy" id="1088818"/>
    <lineage>
        <taxon>Eukaryota</taxon>
        <taxon>Viridiplantae</taxon>
        <taxon>Streptophyta</taxon>
        <taxon>Embryophyta</taxon>
        <taxon>Tracheophyta</taxon>
        <taxon>Spermatophyta</taxon>
        <taxon>Magnoliopsida</taxon>
        <taxon>Liliopsida</taxon>
        <taxon>Asparagales</taxon>
        <taxon>Orchidaceae</taxon>
        <taxon>Apostasioideae</taxon>
        <taxon>Apostasia</taxon>
    </lineage>
</organism>
<dbReference type="OrthoDB" id="3941538at2759"/>
<evidence type="ECO:0000313" key="2">
    <source>
        <dbReference type="EMBL" id="PKA52983.1"/>
    </source>
</evidence>
<dbReference type="AlphaFoldDB" id="A0A2I0ABQ5"/>
<dbReference type="Pfam" id="PF03352">
    <property type="entry name" value="Adenine_glyco"/>
    <property type="match status" value="1"/>
</dbReference>
<proteinExistence type="predicted"/>